<evidence type="ECO:0000313" key="3">
    <source>
        <dbReference type="Proteomes" id="UP000230431"/>
    </source>
</evidence>
<comment type="caution">
    <text evidence="2">The sequence shown here is derived from an EMBL/GenBank/DDBJ whole genome shotgun (WGS) entry which is preliminary data.</text>
</comment>
<accession>A0A2H0RHX0</accession>
<dbReference type="Proteomes" id="UP000230431">
    <property type="component" value="Unassembled WGS sequence"/>
</dbReference>
<gene>
    <name evidence="2" type="ORF">COV08_01170</name>
</gene>
<dbReference type="AlphaFoldDB" id="A0A2H0RHX0"/>
<evidence type="ECO:0000313" key="2">
    <source>
        <dbReference type="EMBL" id="PIR46151.1"/>
    </source>
</evidence>
<evidence type="ECO:0000259" key="1">
    <source>
        <dbReference type="Pfam" id="PF13387"/>
    </source>
</evidence>
<reference evidence="2 3" key="1">
    <citation type="submission" date="2017-09" db="EMBL/GenBank/DDBJ databases">
        <title>Depth-based differentiation of microbial function through sediment-hosted aquifers and enrichment of novel symbionts in the deep terrestrial subsurface.</title>
        <authorList>
            <person name="Probst A.J."/>
            <person name="Ladd B."/>
            <person name="Jarett J.K."/>
            <person name="Geller-Mcgrath D.E."/>
            <person name="Sieber C.M."/>
            <person name="Emerson J.B."/>
            <person name="Anantharaman K."/>
            <person name="Thomas B.C."/>
            <person name="Malmstrom R."/>
            <person name="Stieglmeier M."/>
            <person name="Klingl A."/>
            <person name="Woyke T."/>
            <person name="Ryan C.M."/>
            <person name="Banfield J.F."/>
        </authorList>
    </citation>
    <scope>NUCLEOTIDE SEQUENCE [LARGE SCALE GENOMIC DNA]</scope>
    <source>
        <strain evidence="2">CG10_big_fil_rev_8_21_14_0_10_49_38</strain>
    </source>
</reference>
<protein>
    <recommendedName>
        <fullName evidence="1">Lnb N-terminal periplasmic domain-containing protein</fullName>
    </recommendedName>
</protein>
<dbReference type="Pfam" id="PF13387">
    <property type="entry name" value="Lnb_N"/>
    <property type="match status" value="1"/>
</dbReference>
<feature type="domain" description="Lnb N-terminal periplasmic" evidence="1">
    <location>
        <begin position="56"/>
        <end position="200"/>
    </location>
</feature>
<dbReference type="InterPro" id="IPR025178">
    <property type="entry name" value="Lnb_N"/>
</dbReference>
<name>A0A2H0RHX0_9BACT</name>
<proteinExistence type="predicted"/>
<sequence length="260" mass="30755">MKWSECLLWPLRRPANDRPWSLDQAVLPWGEIEGSSIKLRQIRFAKYRSVTDYTVERYDQTFNLAEIKQVSLVVEPFSGYRGPAHTFLTFEFADDKFVSISVEIRKQVGQKFSPWRGLCRQYELMYVIADERDVIKLRSNFRRDPVRLYPLTLSTAEQAKLFCLLVERANRLKDQPEFYHTIWHNCVTEFAGLINLVRPRSLPRWHWLYLFPANLGELFWRRGLVDQSQPLAFWQKHGLINARAEAAADDPSFSRRIRTD</sequence>
<organism evidence="2 3">
    <name type="scientific">Candidatus Vogelbacteria bacterium CG10_big_fil_rev_8_21_14_0_10_49_38</name>
    <dbReference type="NCBI Taxonomy" id="1975043"/>
    <lineage>
        <taxon>Bacteria</taxon>
        <taxon>Candidatus Vogeliibacteriota</taxon>
    </lineage>
</organism>
<dbReference type="EMBL" id="PCYK01000008">
    <property type="protein sequence ID" value="PIR46151.1"/>
    <property type="molecule type" value="Genomic_DNA"/>
</dbReference>